<proteinExistence type="inferred from homology"/>
<gene>
    <name evidence="9" type="ORF">ACFQ5X_46125</name>
</gene>
<accession>A0ABW3XU52</accession>
<dbReference type="RefSeq" id="WP_381232613.1">
    <property type="nucleotide sequence ID" value="NZ_JBHSKH010000001.1"/>
</dbReference>
<comment type="subcellular location">
    <subcellularLocation>
        <location evidence="1">Cell membrane</location>
        <topology evidence="1">Peripheral membrane protein</topology>
    </subcellularLocation>
</comment>
<evidence type="ECO:0000256" key="7">
    <source>
        <dbReference type="SAM" id="MobiDB-lite"/>
    </source>
</evidence>
<keyword evidence="5 9" id="KW-0067">ATP-binding</keyword>
<dbReference type="PROSITE" id="PS50893">
    <property type="entry name" value="ABC_TRANSPORTER_2"/>
    <property type="match status" value="1"/>
</dbReference>
<dbReference type="InterPro" id="IPR003439">
    <property type="entry name" value="ABC_transporter-like_ATP-bd"/>
</dbReference>
<protein>
    <submittedName>
        <fullName evidence="9">ABC transporter ATP-binding protein</fullName>
    </submittedName>
</protein>
<dbReference type="SMART" id="SM00382">
    <property type="entry name" value="AAA"/>
    <property type="match status" value="1"/>
</dbReference>
<evidence type="ECO:0000256" key="5">
    <source>
        <dbReference type="ARBA" id="ARBA00022840"/>
    </source>
</evidence>
<keyword evidence="3" id="KW-0813">Transport</keyword>
<dbReference type="PANTHER" id="PTHR42711:SF5">
    <property type="entry name" value="ABC TRANSPORTER ATP-BINDING PROTEIN NATA"/>
    <property type="match status" value="1"/>
</dbReference>
<comment type="similarity">
    <text evidence="2">Belongs to the ABC transporter superfamily.</text>
</comment>
<dbReference type="Gene3D" id="3.40.50.300">
    <property type="entry name" value="P-loop containing nucleotide triphosphate hydrolases"/>
    <property type="match status" value="1"/>
</dbReference>
<dbReference type="GO" id="GO:0005524">
    <property type="term" value="F:ATP binding"/>
    <property type="evidence" value="ECO:0007669"/>
    <property type="project" value="UniProtKB-KW"/>
</dbReference>
<name>A0ABW3XU52_9ACTN</name>
<dbReference type="InterPro" id="IPR003593">
    <property type="entry name" value="AAA+_ATPase"/>
</dbReference>
<evidence type="ECO:0000313" key="10">
    <source>
        <dbReference type="Proteomes" id="UP001597058"/>
    </source>
</evidence>
<dbReference type="PROSITE" id="PS00211">
    <property type="entry name" value="ABC_TRANSPORTER_1"/>
    <property type="match status" value="1"/>
</dbReference>
<evidence type="ECO:0000256" key="6">
    <source>
        <dbReference type="ARBA" id="ARBA00023251"/>
    </source>
</evidence>
<evidence type="ECO:0000256" key="1">
    <source>
        <dbReference type="ARBA" id="ARBA00004202"/>
    </source>
</evidence>
<dbReference type="Pfam" id="PF00005">
    <property type="entry name" value="ABC_tran"/>
    <property type="match status" value="1"/>
</dbReference>
<feature type="region of interest" description="Disordered" evidence="7">
    <location>
        <begin position="1"/>
        <end position="34"/>
    </location>
</feature>
<evidence type="ECO:0000313" key="9">
    <source>
        <dbReference type="EMBL" id="MFD1313107.1"/>
    </source>
</evidence>
<sequence length="336" mass="35517">MSTPESETEAVPGPAVTDTVPGETHTGTVRGETPTGTVVAVNGVTKRYGEVVALDGVSLDVRHGEFFGILGPNGAGKTTLVEIVGGMREADSGTVTVLGQTPWPRDTALLARIGVQTQASAFFARLTAGEHLRTVAALYGTDPAAATTALERVSLTGKENARVDHLSGGQRQRLAVATALLHEPELIFLDEPTAALDPEARRELWDVLRSLRAEGRTIICTTHYLEEAEELCDRVAIIADGRVVALDTPRNLIRSLAAPARLLVPATGLSAKTALGMDGVDRATVQGDDLVLETTVPNRVLTALGDLLDIDTVTVRTPTLEDAYLTLTGTGSEHHR</sequence>
<keyword evidence="10" id="KW-1185">Reference proteome</keyword>
<reference evidence="10" key="1">
    <citation type="journal article" date="2019" name="Int. J. Syst. Evol. Microbiol.">
        <title>The Global Catalogue of Microorganisms (GCM) 10K type strain sequencing project: providing services to taxonomists for standard genome sequencing and annotation.</title>
        <authorList>
            <consortium name="The Broad Institute Genomics Platform"/>
            <consortium name="The Broad Institute Genome Sequencing Center for Infectious Disease"/>
            <person name="Wu L."/>
            <person name="Ma J."/>
        </authorList>
    </citation>
    <scope>NUCLEOTIDE SEQUENCE [LARGE SCALE GENOMIC DNA]</scope>
    <source>
        <strain evidence="10">CGMCC 4.7020</strain>
    </source>
</reference>
<feature type="domain" description="ABC transporter" evidence="8">
    <location>
        <begin position="39"/>
        <end position="265"/>
    </location>
</feature>
<dbReference type="PANTHER" id="PTHR42711">
    <property type="entry name" value="ABC TRANSPORTER ATP-BINDING PROTEIN"/>
    <property type="match status" value="1"/>
</dbReference>
<dbReference type="InterPro" id="IPR027417">
    <property type="entry name" value="P-loop_NTPase"/>
</dbReference>
<dbReference type="SUPFAM" id="SSF52540">
    <property type="entry name" value="P-loop containing nucleoside triphosphate hydrolases"/>
    <property type="match status" value="1"/>
</dbReference>
<evidence type="ECO:0000256" key="3">
    <source>
        <dbReference type="ARBA" id="ARBA00022448"/>
    </source>
</evidence>
<keyword evidence="4" id="KW-0547">Nucleotide-binding</keyword>
<evidence type="ECO:0000256" key="2">
    <source>
        <dbReference type="ARBA" id="ARBA00005417"/>
    </source>
</evidence>
<dbReference type="EMBL" id="JBHTMM010000161">
    <property type="protein sequence ID" value="MFD1313107.1"/>
    <property type="molecule type" value="Genomic_DNA"/>
</dbReference>
<comment type="caution">
    <text evidence="9">The sequence shown here is derived from an EMBL/GenBank/DDBJ whole genome shotgun (WGS) entry which is preliminary data.</text>
</comment>
<dbReference type="InterPro" id="IPR017871">
    <property type="entry name" value="ABC_transporter-like_CS"/>
</dbReference>
<evidence type="ECO:0000259" key="8">
    <source>
        <dbReference type="PROSITE" id="PS50893"/>
    </source>
</evidence>
<dbReference type="CDD" id="cd03230">
    <property type="entry name" value="ABC_DR_subfamily_A"/>
    <property type="match status" value="1"/>
</dbReference>
<keyword evidence="6" id="KW-0046">Antibiotic resistance</keyword>
<organism evidence="9 10">
    <name type="scientific">Streptomyces kaempferi</name>
    <dbReference type="NCBI Taxonomy" id="333725"/>
    <lineage>
        <taxon>Bacteria</taxon>
        <taxon>Bacillati</taxon>
        <taxon>Actinomycetota</taxon>
        <taxon>Actinomycetes</taxon>
        <taxon>Kitasatosporales</taxon>
        <taxon>Streptomycetaceae</taxon>
        <taxon>Streptomyces</taxon>
    </lineage>
</organism>
<evidence type="ECO:0000256" key="4">
    <source>
        <dbReference type="ARBA" id="ARBA00022741"/>
    </source>
</evidence>
<dbReference type="InterPro" id="IPR050763">
    <property type="entry name" value="ABC_transporter_ATP-binding"/>
</dbReference>
<dbReference type="Proteomes" id="UP001597058">
    <property type="component" value="Unassembled WGS sequence"/>
</dbReference>